<accession>A0ABW5I0Z8</accession>
<reference evidence="2" key="1">
    <citation type="journal article" date="2019" name="Int. J. Syst. Evol. Microbiol.">
        <title>The Global Catalogue of Microorganisms (GCM) 10K type strain sequencing project: providing services to taxonomists for standard genome sequencing and annotation.</title>
        <authorList>
            <consortium name="The Broad Institute Genomics Platform"/>
            <consortium name="The Broad Institute Genome Sequencing Center for Infectious Disease"/>
            <person name="Wu L."/>
            <person name="Ma J."/>
        </authorList>
    </citation>
    <scope>NUCLEOTIDE SEQUENCE [LARGE SCALE GENOMIC DNA]</scope>
    <source>
        <strain evidence="2">CGMCC 4.7638</strain>
    </source>
</reference>
<sequence>MLNWSALRWRVLGWSERGRLLPIGPSQGRLNWTVPGLPVLVPLPRWPAPRTGSPD</sequence>
<dbReference type="Proteomes" id="UP001597542">
    <property type="component" value="Unassembled WGS sequence"/>
</dbReference>
<organism evidence="1 2">
    <name type="scientific">Amycolatopsis albidoflavus</name>
    <dbReference type="NCBI Taxonomy" id="102226"/>
    <lineage>
        <taxon>Bacteria</taxon>
        <taxon>Bacillati</taxon>
        <taxon>Actinomycetota</taxon>
        <taxon>Actinomycetes</taxon>
        <taxon>Pseudonocardiales</taxon>
        <taxon>Pseudonocardiaceae</taxon>
        <taxon>Amycolatopsis</taxon>
    </lineage>
</organism>
<proteinExistence type="predicted"/>
<evidence type="ECO:0000313" key="2">
    <source>
        <dbReference type="Proteomes" id="UP001597542"/>
    </source>
</evidence>
<dbReference type="EMBL" id="JBHUKQ010000011">
    <property type="protein sequence ID" value="MFD2482200.1"/>
    <property type="molecule type" value="Genomic_DNA"/>
</dbReference>
<keyword evidence="2" id="KW-1185">Reference proteome</keyword>
<name>A0ABW5I0Z8_9PSEU</name>
<evidence type="ECO:0000313" key="1">
    <source>
        <dbReference type="EMBL" id="MFD2482200.1"/>
    </source>
</evidence>
<dbReference type="RefSeq" id="WP_344279806.1">
    <property type="nucleotide sequence ID" value="NZ_BAAAHV010000016.1"/>
</dbReference>
<gene>
    <name evidence="1" type="ORF">ACFSUT_18070</name>
</gene>
<comment type="caution">
    <text evidence="1">The sequence shown here is derived from an EMBL/GenBank/DDBJ whole genome shotgun (WGS) entry which is preliminary data.</text>
</comment>
<protein>
    <submittedName>
        <fullName evidence="1">Uncharacterized protein</fullName>
    </submittedName>
</protein>